<dbReference type="PANTHER" id="PTHR34069">
    <property type="entry name" value="3-OXOACYL-[ACYL-CARRIER-PROTEIN] SYNTHASE 3"/>
    <property type="match status" value="1"/>
</dbReference>
<keyword evidence="2" id="KW-0808">Transferase</keyword>
<dbReference type="EMBL" id="JBEPEK010000126">
    <property type="protein sequence ID" value="MER7181590.1"/>
    <property type="molecule type" value="Genomic_DNA"/>
</dbReference>
<evidence type="ECO:0000256" key="1">
    <source>
        <dbReference type="ARBA" id="ARBA00022490"/>
    </source>
</evidence>
<dbReference type="RefSeq" id="WP_350782508.1">
    <property type="nucleotide sequence ID" value="NZ_JBEPEK010000126.1"/>
</dbReference>
<evidence type="ECO:0000259" key="4">
    <source>
        <dbReference type="Pfam" id="PF08541"/>
    </source>
</evidence>
<dbReference type="Gene3D" id="3.40.47.10">
    <property type="match status" value="2"/>
</dbReference>
<keyword evidence="3" id="KW-0012">Acyltransferase</keyword>
<dbReference type="Proteomes" id="UP001474181">
    <property type="component" value="Unassembled WGS sequence"/>
</dbReference>
<name>A0ABV1WXY0_9ACTN</name>
<dbReference type="InterPro" id="IPR013751">
    <property type="entry name" value="ACP_syn_III_N"/>
</dbReference>
<dbReference type="SUPFAM" id="SSF53901">
    <property type="entry name" value="Thiolase-like"/>
    <property type="match status" value="1"/>
</dbReference>
<protein>
    <submittedName>
        <fullName evidence="6">Ketoacyl-ACP synthase III family protein</fullName>
    </submittedName>
</protein>
<feature type="domain" description="Beta-ketoacyl-[acyl-carrier-protein] synthase III C-terminal" evidence="4">
    <location>
        <begin position="232"/>
        <end position="322"/>
    </location>
</feature>
<feature type="domain" description="Beta-ketoacyl-[acyl-carrier-protein] synthase III N-terminal" evidence="5">
    <location>
        <begin position="108"/>
        <end position="186"/>
    </location>
</feature>
<sequence>MRWDDLYVNSCAMALGAREPVETAVADGRYDPAFHEAHDYLSIAVAPDRDAAALAVDAARAAIARSGAAPDAIGAFIHTYTTPQGPDGLQPALYVQGRLADGRARAIEVRQGCNGAIAALEVGCLYLAGGTGLRTAVLTTGDKHHGEADRYRDDQGCVPADGATAAVLSRGDGIARVLSTEVVGDGRFTDAADVDPRRFADRREYRAELKRRLLPMLQAMAEAKRASLRIALDDAGVSSTGVGRWVLPNTGRFMVDRDFRAEFGIDDSRTVWDWGRTTGHLTVGDQIAGLTHLLETGALEPGERVVLIADGVGFSFGCAVLEVVRKPAWPTDDDH</sequence>
<dbReference type="InterPro" id="IPR016039">
    <property type="entry name" value="Thiolase-like"/>
</dbReference>
<dbReference type="CDD" id="cd00827">
    <property type="entry name" value="init_cond_enzymes"/>
    <property type="match status" value="1"/>
</dbReference>
<dbReference type="InterPro" id="IPR013747">
    <property type="entry name" value="ACP_syn_III_C"/>
</dbReference>
<evidence type="ECO:0000313" key="6">
    <source>
        <dbReference type="EMBL" id="MER7181590.1"/>
    </source>
</evidence>
<organism evidence="6 7">
    <name type="scientific">Streptomyces hyaluromycini</name>
    <dbReference type="NCBI Taxonomy" id="1377993"/>
    <lineage>
        <taxon>Bacteria</taxon>
        <taxon>Bacillati</taxon>
        <taxon>Actinomycetota</taxon>
        <taxon>Actinomycetes</taxon>
        <taxon>Kitasatosporales</taxon>
        <taxon>Streptomycetaceae</taxon>
        <taxon>Streptomyces</taxon>
    </lineage>
</organism>
<keyword evidence="7" id="KW-1185">Reference proteome</keyword>
<keyword evidence="1" id="KW-0963">Cytoplasm</keyword>
<dbReference type="PANTHER" id="PTHR34069:SF2">
    <property type="entry name" value="BETA-KETOACYL-[ACYL-CARRIER-PROTEIN] SYNTHASE III"/>
    <property type="match status" value="1"/>
</dbReference>
<evidence type="ECO:0000259" key="5">
    <source>
        <dbReference type="Pfam" id="PF08545"/>
    </source>
</evidence>
<evidence type="ECO:0000313" key="7">
    <source>
        <dbReference type="Proteomes" id="UP001474181"/>
    </source>
</evidence>
<proteinExistence type="predicted"/>
<reference evidence="6 7" key="1">
    <citation type="submission" date="2024-06" db="EMBL/GenBank/DDBJ databases">
        <title>The Natural Products Discovery Center: Release of the First 8490 Sequenced Strains for Exploring Actinobacteria Biosynthetic Diversity.</title>
        <authorList>
            <person name="Kalkreuter E."/>
            <person name="Kautsar S.A."/>
            <person name="Yang D."/>
            <person name="Bader C.D."/>
            <person name="Teijaro C.N."/>
            <person name="Fluegel L."/>
            <person name="Davis C.M."/>
            <person name="Simpson J.R."/>
            <person name="Lauterbach L."/>
            <person name="Steele A.D."/>
            <person name="Gui C."/>
            <person name="Meng S."/>
            <person name="Li G."/>
            <person name="Viehrig K."/>
            <person name="Ye F."/>
            <person name="Su P."/>
            <person name="Kiefer A.F."/>
            <person name="Nichols A."/>
            <person name="Cepeda A.J."/>
            <person name="Yan W."/>
            <person name="Fan B."/>
            <person name="Jiang Y."/>
            <person name="Adhikari A."/>
            <person name="Zheng C.-J."/>
            <person name="Schuster L."/>
            <person name="Cowan T.M."/>
            <person name="Smanski M.J."/>
            <person name="Chevrette M.G."/>
            <person name="De Carvalho L.P.S."/>
            <person name="Shen B."/>
        </authorList>
    </citation>
    <scope>NUCLEOTIDE SEQUENCE [LARGE SCALE GENOMIC DNA]</scope>
    <source>
        <strain evidence="6 7">NPDC000234</strain>
    </source>
</reference>
<dbReference type="Pfam" id="PF08545">
    <property type="entry name" value="ACP_syn_III"/>
    <property type="match status" value="1"/>
</dbReference>
<gene>
    <name evidence="6" type="ORF">ABT404_19255</name>
</gene>
<evidence type="ECO:0000256" key="3">
    <source>
        <dbReference type="ARBA" id="ARBA00023315"/>
    </source>
</evidence>
<evidence type="ECO:0000256" key="2">
    <source>
        <dbReference type="ARBA" id="ARBA00022679"/>
    </source>
</evidence>
<dbReference type="Pfam" id="PF08541">
    <property type="entry name" value="ACP_syn_III_C"/>
    <property type="match status" value="1"/>
</dbReference>
<comment type="caution">
    <text evidence="6">The sequence shown here is derived from an EMBL/GenBank/DDBJ whole genome shotgun (WGS) entry which is preliminary data.</text>
</comment>
<accession>A0ABV1WXY0</accession>